<evidence type="ECO:0000313" key="2">
    <source>
        <dbReference type="EMBL" id="KAJ8601888.1"/>
    </source>
</evidence>
<feature type="compositionally biased region" description="Pro residues" evidence="1">
    <location>
        <begin position="72"/>
        <end position="88"/>
    </location>
</feature>
<comment type="caution">
    <text evidence="2">The sequence shown here is derived from an EMBL/GenBank/DDBJ whole genome shotgun (WGS) entry which is preliminary data.</text>
</comment>
<gene>
    <name evidence="2" type="ORF">CTAYLR_002650</name>
</gene>
<dbReference type="Gene3D" id="1.25.40.10">
    <property type="entry name" value="Tetratricopeptide repeat domain"/>
    <property type="match status" value="1"/>
</dbReference>
<dbReference type="AlphaFoldDB" id="A0AAD7XJP5"/>
<proteinExistence type="predicted"/>
<accession>A0AAD7XJP5</accession>
<dbReference type="InterPro" id="IPR011990">
    <property type="entry name" value="TPR-like_helical_dom_sf"/>
</dbReference>
<name>A0AAD7XJP5_9STRA</name>
<sequence length="315" mass="35898">MSSRSEAEAPKRHEDMDINAFLTDARESVVGQQQMQQQRWNYDRQVFRDGAEYSRGAPRPRPPPWDSGRISVPPPRGPPSFAPPPRSPRAPVVVRRDEAPRVPVVVRRDEPPRSPAVARRDEPERGPVVVRRDEPERGPVVVRRDEPPPRSSAPVVISRPPEELQKRPSAETVDEEARPKVARQDSGLGSEDDEDADHERRHRDKIRTVQNEGTEAYLNKDYATARDCFERALRDHATHLEMPTPSGVAPPSRVLADRDALKCKLLKYLARSLEKLHDDDAAHARADEAVAIEQRLADYQKRKKEHKRSLHRRPP</sequence>
<dbReference type="EMBL" id="JAQMWT010000398">
    <property type="protein sequence ID" value="KAJ8601888.1"/>
    <property type="molecule type" value="Genomic_DNA"/>
</dbReference>
<keyword evidence="3" id="KW-1185">Reference proteome</keyword>
<feature type="compositionally biased region" description="Basic and acidic residues" evidence="1">
    <location>
        <begin position="94"/>
        <end position="148"/>
    </location>
</feature>
<feature type="compositionally biased region" description="Basic and acidic residues" evidence="1">
    <location>
        <begin position="1"/>
        <end position="16"/>
    </location>
</feature>
<dbReference type="SUPFAM" id="SSF48452">
    <property type="entry name" value="TPR-like"/>
    <property type="match status" value="1"/>
</dbReference>
<reference evidence="2" key="1">
    <citation type="submission" date="2023-01" db="EMBL/GenBank/DDBJ databases">
        <title>Metagenome sequencing of chrysophaentin producing Chrysophaeum taylorii.</title>
        <authorList>
            <person name="Davison J."/>
            <person name="Bewley C."/>
        </authorList>
    </citation>
    <scope>NUCLEOTIDE SEQUENCE</scope>
    <source>
        <strain evidence="2">NIES-1699</strain>
    </source>
</reference>
<protein>
    <submittedName>
        <fullName evidence="2">Uncharacterized protein</fullName>
    </submittedName>
</protein>
<feature type="compositionally biased region" description="Basic and acidic residues" evidence="1">
    <location>
        <begin position="160"/>
        <end position="183"/>
    </location>
</feature>
<feature type="region of interest" description="Disordered" evidence="1">
    <location>
        <begin position="1"/>
        <end position="212"/>
    </location>
</feature>
<organism evidence="2 3">
    <name type="scientific">Chrysophaeum taylorii</name>
    <dbReference type="NCBI Taxonomy" id="2483200"/>
    <lineage>
        <taxon>Eukaryota</taxon>
        <taxon>Sar</taxon>
        <taxon>Stramenopiles</taxon>
        <taxon>Ochrophyta</taxon>
        <taxon>Pelagophyceae</taxon>
        <taxon>Pelagomonadales</taxon>
        <taxon>Pelagomonadaceae</taxon>
        <taxon>Chrysophaeum</taxon>
    </lineage>
</organism>
<feature type="compositionally biased region" description="Basic and acidic residues" evidence="1">
    <location>
        <begin position="41"/>
        <end position="52"/>
    </location>
</feature>
<evidence type="ECO:0000256" key="1">
    <source>
        <dbReference type="SAM" id="MobiDB-lite"/>
    </source>
</evidence>
<evidence type="ECO:0000313" key="3">
    <source>
        <dbReference type="Proteomes" id="UP001230188"/>
    </source>
</evidence>
<dbReference type="Proteomes" id="UP001230188">
    <property type="component" value="Unassembled WGS sequence"/>
</dbReference>